<reference evidence="1" key="1">
    <citation type="submission" date="2022-08" db="EMBL/GenBank/DDBJ databases">
        <title>Draft genome sequencing of Roseisolibacter agri AW1220.</title>
        <authorList>
            <person name="Tobiishi Y."/>
            <person name="Tonouchi A."/>
        </authorList>
    </citation>
    <scope>NUCLEOTIDE SEQUENCE</scope>
    <source>
        <strain evidence="1">AW1220</strain>
    </source>
</reference>
<protein>
    <submittedName>
        <fullName evidence="1">Uncharacterized protein</fullName>
    </submittedName>
</protein>
<keyword evidence="2" id="KW-1185">Reference proteome</keyword>
<gene>
    <name evidence="1" type="ORF">rosag_13430</name>
</gene>
<dbReference type="EMBL" id="BRXS01000002">
    <property type="protein sequence ID" value="GLC24830.1"/>
    <property type="molecule type" value="Genomic_DNA"/>
</dbReference>
<organism evidence="1 2">
    <name type="scientific">Roseisolibacter agri</name>
    <dbReference type="NCBI Taxonomy" id="2014610"/>
    <lineage>
        <taxon>Bacteria</taxon>
        <taxon>Pseudomonadati</taxon>
        <taxon>Gemmatimonadota</taxon>
        <taxon>Gemmatimonadia</taxon>
        <taxon>Gemmatimonadales</taxon>
        <taxon>Gemmatimonadaceae</taxon>
        <taxon>Roseisolibacter</taxon>
    </lineage>
</organism>
<dbReference type="RefSeq" id="WP_284349274.1">
    <property type="nucleotide sequence ID" value="NZ_BRXS01000002.1"/>
</dbReference>
<proteinExistence type="predicted"/>
<comment type="caution">
    <text evidence="1">The sequence shown here is derived from an EMBL/GenBank/DDBJ whole genome shotgun (WGS) entry which is preliminary data.</text>
</comment>
<accession>A0AA37Q1E9</accession>
<evidence type="ECO:0000313" key="1">
    <source>
        <dbReference type="EMBL" id="GLC24830.1"/>
    </source>
</evidence>
<dbReference type="Proteomes" id="UP001161325">
    <property type="component" value="Unassembled WGS sequence"/>
</dbReference>
<sequence length="61" mass="6823">MRTPLYAIFGLLVLAGAAWADLRGWTPIRAGEARVGPRSVRENPGAYRTVYRSSTRYRLGK</sequence>
<evidence type="ECO:0000313" key="2">
    <source>
        <dbReference type="Proteomes" id="UP001161325"/>
    </source>
</evidence>
<name>A0AA37Q1E9_9BACT</name>
<dbReference type="AlphaFoldDB" id="A0AA37Q1E9"/>